<comment type="cofactor">
    <cofactor evidence="18">
        <name>Co(2+)</name>
        <dbReference type="ChEBI" id="CHEBI:48828"/>
    </cofactor>
    <cofactor evidence="18">
        <name>Zn(2+)</name>
        <dbReference type="ChEBI" id="CHEBI:29105"/>
    </cofactor>
    <text evidence="18">Binds 1 divalent metal cation per subunit. Can use either Co(2+) or Zn(2+).</text>
</comment>
<dbReference type="Gene3D" id="3.40.50.1970">
    <property type="match status" value="1"/>
</dbReference>
<keyword evidence="17 18" id="KW-0170">Cobalt</keyword>
<dbReference type="EMBL" id="CP051217">
    <property type="protein sequence ID" value="QJB68940.1"/>
    <property type="molecule type" value="Genomic_DNA"/>
</dbReference>
<feature type="domain" description="3-dehydroquinate synthase N-terminal" evidence="19">
    <location>
        <begin position="68"/>
        <end position="180"/>
    </location>
</feature>
<feature type="binding site" evidence="18">
    <location>
        <begin position="106"/>
        <end position="110"/>
    </location>
    <ligand>
        <name>NAD(+)</name>
        <dbReference type="ChEBI" id="CHEBI:57540"/>
    </ligand>
</feature>
<dbReference type="FunFam" id="3.40.50.1970:FF:000001">
    <property type="entry name" value="3-dehydroquinate synthase"/>
    <property type="match status" value="1"/>
</dbReference>
<comment type="function">
    <text evidence="3 18">Catalyzes the conversion of 3-deoxy-D-arabino-heptulosonate 7-phosphate (DAHP) to dehydroquinate (DHQ).</text>
</comment>
<evidence type="ECO:0000256" key="5">
    <source>
        <dbReference type="ARBA" id="ARBA00004661"/>
    </source>
</evidence>
<dbReference type="UniPathway" id="UPA00053">
    <property type="reaction ID" value="UER00085"/>
</dbReference>
<dbReference type="Pfam" id="PF01761">
    <property type="entry name" value="DHQ_synthase"/>
    <property type="match status" value="1"/>
</dbReference>
<feature type="binding site" evidence="18">
    <location>
        <position position="267"/>
    </location>
    <ligand>
        <name>Zn(2+)</name>
        <dbReference type="ChEBI" id="CHEBI:29105"/>
    </ligand>
</feature>
<dbReference type="GO" id="GO:0003856">
    <property type="term" value="F:3-dehydroquinate synthase activity"/>
    <property type="evidence" value="ECO:0007669"/>
    <property type="project" value="UniProtKB-UniRule"/>
</dbReference>
<keyword evidence="13 18" id="KW-0862">Zinc</keyword>
<feature type="binding site" evidence="18">
    <location>
        <position position="249"/>
    </location>
    <ligand>
        <name>Zn(2+)</name>
        <dbReference type="ChEBI" id="CHEBI:29105"/>
    </ligand>
</feature>
<dbReference type="Pfam" id="PF24621">
    <property type="entry name" value="DHQS_C"/>
    <property type="match status" value="1"/>
</dbReference>
<dbReference type="PIRSF" id="PIRSF001455">
    <property type="entry name" value="DHQ_synth"/>
    <property type="match status" value="1"/>
</dbReference>
<comment type="pathway">
    <text evidence="5 18">Metabolic intermediate biosynthesis; chorismate biosynthesis; chorismate from D-erythrose 4-phosphate and phosphoenolpyruvate: step 2/7.</text>
</comment>
<dbReference type="GO" id="GO:0046872">
    <property type="term" value="F:metal ion binding"/>
    <property type="evidence" value="ECO:0007669"/>
    <property type="project" value="UniProtKB-KW"/>
</dbReference>
<keyword evidence="9 18" id="KW-0963">Cytoplasm</keyword>
<dbReference type="Gene3D" id="1.20.1090.10">
    <property type="entry name" value="Dehydroquinate synthase-like - alpha domain"/>
    <property type="match status" value="1"/>
</dbReference>
<keyword evidence="22" id="KW-1185">Reference proteome</keyword>
<dbReference type="GO" id="GO:0005737">
    <property type="term" value="C:cytoplasm"/>
    <property type="evidence" value="ECO:0007669"/>
    <property type="project" value="UniProtKB-SubCell"/>
</dbReference>
<evidence type="ECO:0000256" key="4">
    <source>
        <dbReference type="ARBA" id="ARBA00004496"/>
    </source>
</evidence>
<evidence type="ECO:0000313" key="22">
    <source>
        <dbReference type="Proteomes" id="UP000501600"/>
    </source>
</evidence>
<evidence type="ECO:0000256" key="9">
    <source>
        <dbReference type="ARBA" id="ARBA00022490"/>
    </source>
</evidence>
<evidence type="ECO:0000256" key="12">
    <source>
        <dbReference type="ARBA" id="ARBA00022741"/>
    </source>
</evidence>
<name>A0A6H2DKM4_9SPHN</name>
<dbReference type="GO" id="GO:0008652">
    <property type="term" value="P:amino acid biosynthetic process"/>
    <property type="evidence" value="ECO:0007669"/>
    <property type="project" value="UniProtKB-KW"/>
</dbReference>
<proteinExistence type="inferred from homology"/>
<dbReference type="RefSeq" id="WP_168818782.1">
    <property type="nucleotide sequence ID" value="NZ_CP051217.1"/>
</dbReference>
<feature type="binding site" evidence="18">
    <location>
        <position position="185"/>
    </location>
    <ligand>
        <name>Zn(2+)</name>
        <dbReference type="ChEBI" id="CHEBI:29105"/>
    </ligand>
</feature>
<dbReference type="EC" id="4.2.3.4" evidence="7 18"/>
<evidence type="ECO:0000256" key="17">
    <source>
        <dbReference type="ARBA" id="ARBA00023285"/>
    </source>
</evidence>
<keyword evidence="15 18" id="KW-0057">Aromatic amino acid biosynthesis</keyword>
<evidence type="ECO:0000256" key="2">
    <source>
        <dbReference type="ARBA" id="ARBA00001911"/>
    </source>
</evidence>
<feature type="domain" description="3-dehydroquinate synthase C-terminal" evidence="20">
    <location>
        <begin position="182"/>
        <end position="330"/>
    </location>
</feature>
<dbReference type="CDD" id="cd08195">
    <property type="entry name" value="DHQS"/>
    <property type="match status" value="1"/>
</dbReference>
<accession>A0A6H2DKM4</accession>
<dbReference type="InterPro" id="IPR056179">
    <property type="entry name" value="DHQS_C"/>
</dbReference>
<evidence type="ECO:0000256" key="18">
    <source>
        <dbReference type="HAMAP-Rule" id="MF_00110"/>
    </source>
</evidence>
<evidence type="ECO:0000259" key="19">
    <source>
        <dbReference type="Pfam" id="PF01761"/>
    </source>
</evidence>
<evidence type="ECO:0000313" key="21">
    <source>
        <dbReference type="EMBL" id="QJB68940.1"/>
    </source>
</evidence>
<keyword evidence="14 18" id="KW-0520">NAD</keyword>
<keyword evidence="10 18" id="KW-0028">Amino-acid biosynthesis</keyword>
<dbReference type="Proteomes" id="UP000501600">
    <property type="component" value="Chromosome"/>
</dbReference>
<comment type="caution">
    <text evidence="18">Lacks conserved residue(s) required for the propagation of feature annotation.</text>
</comment>
<sequence length="366" mass="38801">MTRVKVDLANNSYDVMVEAGALENAANHLAPHLSNSRAFIISDSNVGPAYVPKLVSQLNAEGIKTKTLELPAGEGTKNWQTLEKLTDWLLENGIERADTVAALGGGVIGDLTGFAASIIKRGCNFVQIPTSLLAQVDSSVGGKTAINSAAGKNLVGSFKQPKFVLIDPLVLGTLPDRELRAGYAEVVKYGLIDRPEFFVWCEQNGGKLLGGDPEALSYAIVQSVSAKAAIVAEDEKELTGKRALLNLGHTFGHALEAETGYSSTLVHGEAVAAGMALAFHYSVRRGHCDNAAAERVEAHLKQSSLPHSLSSASVHATGQRLVDHMLLDKKMSGGTLPFLLANGIGQTFLAQDVDLHDVAAFLDHSE</sequence>
<dbReference type="PANTHER" id="PTHR43622">
    <property type="entry name" value="3-DEHYDROQUINATE SYNTHASE"/>
    <property type="match status" value="1"/>
</dbReference>
<dbReference type="GO" id="GO:0000166">
    <property type="term" value="F:nucleotide binding"/>
    <property type="evidence" value="ECO:0007669"/>
    <property type="project" value="UniProtKB-KW"/>
</dbReference>
<evidence type="ECO:0000256" key="1">
    <source>
        <dbReference type="ARBA" id="ARBA00001393"/>
    </source>
</evidence>
<comment type="catalytic activity">
    <reaction evidence="1 18">
        <text>7-phospho-2-dehydro-3-deoxy-D-arabino-heptonate = 3-dehydroquinate + phosphate</text>
        <dbReference type="Rhea" id="RHEA:21968"/>
        <dbReference type="ChEBI" id="CHEBI:32364"/>
        <dbReference type="ChEBI" id="CHEBI:43474"/>
        <dbReference type="ChEBI" id="CHEBI:58394"/>
        <dbReference type="EC" id="4.2.3.4"/>
    </reaction>
</comment>
<dbReference type="GO" id="GO:0009423">
    <property type="term" value="P:chorismate biosynthetic process"/>
    <property type="evidence" value="ECO:0007669"/>
    <property type="project" value="UniProtKB-UniRule"/>
</dbReference>
<keyword evidence="11 18" id="KW-0479">Metal-binding</keyword>
<evidence type="ECO:0000256" key="13">
    <source>
        <dbReference type="ARBA" id="ARBA00022833"/>
    </source>
</evidence>
<keyword evidence="12 18" id="KW-0547">Nucleotide-binding</keyword>
<evidence type="ECO:0000256" key="16">
    <source>
        <dbReference type="ARBA" id="ARBA00023239"/>
    </source>
</evidence>
<dbReference type="NCBIfam" id="TIGR01357">
    <property type="entry name" value="aroB"/>
    <property type="match status" value="1"/>
</dbReference>
<evidence type="ECO:0000256" key="15">
    <source>
        <dbReference type="ARBA" id="ARBA00023141"/>
    </source>
</evidence>
<protein>
    <recommendedName>
        <fullName evidence="8 18">3-dehydroquinate synthase</fullName>
        <shortName evidence="18">DHQS</shortName>
        <ecNumber evidence="7 18">4.2.3.4</ecNumber>
    </recommendedName>
</protein>
<organism evidence="21 22">
    <name type="scientific">Parasphingorhabdus halotolerans</name>
    <dbReference type="NCBI Taxonomy" id="2725558"/>
    <lineage>
        <taxon>Bacteria</taxon>
        <taxon>Pseudomonadati</taxon>
        <taxon>Pseudomonadota</taxon>
        <taxon>Alphaproteobacteria</taxon>
        <taxon>Sphingomonadales</taxon>
        <taxon>Sphingomonadaceae</taxon>
        <taxon>Parasphingorhabdus</taxon>
    </lineage>
</organism>
<evidence type="ECO:0000256" key="10">
    <source>
        <dbReference type="ARBA" id="ARBA00022605"/>
    </source>
</evidence>
<evidence type="ECO:0000256" key="14">
    <source>
        <dbReference type="ARBA" id="ARBA00023027"/>
    </source>
</evidence>
<evidence type="ECO:0000256" key="7">
    <source>
        <dbReference type="ARBA" id="ARBA00013031"/>
    </source>
</evidence>
<feature type="binding site" evidence="18">
    <location>
        <position position="152"/>
    </location>
    <ligand>
        <name>NAD(+)</name>
        <dbReference type="ChEBI" id="CHEBI:57540"/>
    </ligand>
</feature>
<gene>
    <name evidence="18" type="primary">aroB</name>
    <name evidence="21" type="ORF">HF685_06330</name>
</gene>
<evidence type="ECO:0000259" key="20">
    <source>
        <dbReference type="Pfam" id="PF24621"/>
    </source>
</evidence>
<comment type="cofactor">
    <cofactor evidence="2 18">
        <name>NAD(+)</name>
        <dbReference type="ChEBI" id="CHEBI:57540"/>
    </cofactor>
</comment>
<keyword evidence="16 18" id="KW-0456">Lyase</keyword>
<comment type="subcellular location">
    <subcellularLocation>
        <location evidence="4 18">Cytoplasm</location>
    </subcellularLocation>
</comment>
<dbReference type="InterPro" id="IPR030960">
    <property type="entry name" value="DHQS/DOIS_N"/>
</dbReference>
<evidence type="ECO:0000256" key="8">
    <source>
        <dbReference type="ARBA" id="ARBA00017684"/>
    </source>
</evidence>
<dbReference type="KEGG" id="phao:HF685_06330"/>
<dbReference type="AlphaFoldDB" id="A0A6H2DKM4"/>
<dbReference type="HAMAP" id="MF_00110">
    <property type="entry name" value="DHQ_synthase"/>
    <property type="match status" value="1"/>
</dbReference>
<evidence type="ECO:0000256" key="11">
    <source>
        <dbReference type="ARBA" id="ARBA00022723"/>
    </source>
</evidence>
<feature type="binding site" evidence="18">
    <location>
        <position position="143"/>
    </location>
    <ligand>
        <name>NAD(+)</name>
        <dbReference type="ChEBI" id="CHEBI:57540"/>
    </ligand>
</feature>
<dbReference type="PANTHER" id="PTHR43622:SF7">
    <property type="entry name" value="3-DEHYDROQUINATE SYNTHASE, CHLOROPLASTIC"/>
    <property type="match status" value="1"/>
</dbReference>
<dbReference type="SUPFAM" id="SSF56796">
    <property type="entry name" value="Dehydroquinate synthase-like"/>
    <property type="match status" value="1"/>
</dbReference>
<dbReference type="InterPro" id="IPR016037">
    <property type="entry name" value="DHQ_synth_AroB"/>
</dbReference>
<dbReference type="InterPro" id="IPR050071">
    <property type="entry name" value="Dehydroquinate_synthase"/>
</dbReference>
<comment type="similarity">
    <text evidence="6 18">Belongs to the sugar phosphate cyclases superfamily. Dehydroquinate synthase family.</text>
</comment>
<dbReference type="GO" id="GO:0009073">
    <property type="term" value="P:aromatic amino acid family biosynthetic process"/>
    <property type="evidence" value="ECO:0007669"/>
    <property type="project" value="UniProtKB-KW"/>
</dbReference>
<evidence type="ECO:0000256" key="6">
    <source>
        <dbReference type="ARBA" id="ARBA00005412"/>
    </source>
</evidence>
<reference evidence="21 22" key="1">
    <citation type="submission" date="2020-04" db="EMBL/GenBank/DDBJ databases">
        <title>Genome sequence for Sphingorhabdus sp. strain M1.</title>
        <authorList>
            <person name="Park S.-J."/>
        </authorList>
    </citation>
    <scope>NUCLEOTIDE SEQUENCE [LARGE SCALE GENOMIC DNA]</scope>
    <source>
        <strain evidence="21 22">JK6</strain>
    </source>
</reference>
<dbReference type="InterPro" id="IPR030963">
    <property type="entry name" value="DHQ_synth_fam"/>
</dbReference>
<feature type="binding site" evidence="18">
    <location>
        <begin position="130"/>
        <end position="131"/>
    </location>
    <ligand>
        <name>NAD(+)</name>
        <dbReference type="ChEBI" id="CHEBI:57540"/>
    </ligand>
</feature>
<evidence type="ECO:0000256" key="3">
    <source>
        <dbReference type="ARBA" id="ARBA00003485"/>
    </source>
</evidence>